<dbReference type="Proteomes" id="UP000308197">
    <property type="component" value="Unassembled WGS sequence"/>
</dbReference>
<evidence type="ECO:0000313" key="2">
    <source>
        <dbReference type="Proteomes" id="UP000308197"/>
    </source>
</evidence>
<reference evidence="1 2" key="1">
    <citation type="journal article" date="2019" name="Nat. Ecol. Evol.">
        <title>Megaphylogeny resolves global patterns of mushroom evolution.</title>
        <authorList>
            <person name="Varga T."/>
            <person name="Krizsan K."/>
            <person name="Foldi C."/>
            <person name="Dima B."/>
            <person name="Sanchez-Garcia M."/>
            <person name="Sanchez-Ramirez S."/>
            <person name="Szollosi G.J."/>
            <person name="Szarkandi J.G."/>
            <person name="Papp V."/>
            <person name="Albert L."/>
            <person name="Andreopoulos W."/>
            <person name="Angelini C."/>
            <person name="Antonin V."/>
            <person name="Barry K.W."/>
            <person name="Bougher N.L."/>
            <person name="Buchanan P."/>
            <person name="Buyck B."/>
            <person name="Bense V."/>
            <person name="Catcheside P."/>
            <person name="Chovatia M."/>
            <person name="Cooper J."/>
            <person name="Damon W."/>
            <person name="Desjardin D."/>
            <person name="Finy P."/>
            <person name="Geml J."/>
            <person name="Haridas S."/>
            <person name="Hughes K."/>
            <person name="Justo A."/>
            <person name="Karasinski D."/>
            <person name="Kautmanova I."/>
            <person name="Kiss B."/>
            <person name="Kocsube S."/>
            <person name="Kotiranta H."/>
            <person name="LaButti K.M."/>
            <person name="Lechner B.E."/>
            <person name="Liimatainen K."/>
            <person name="Lipzen A."/>
            <person name="Lukacs Z."/>
            <person name="Mihaltcheva S."/>
            <person name="Morgado L.N."/>
            <person name="Niskanen T."/>
            <person name="Noordeloos M.E."/>
            <person name="Ohm R.A."/>
            <person name="Ortiz-Santana B."/>
            <person name="Ovrebo C."/>
            <person name="Racz N."/>
            <person name="Riley R."/>
            <person name="Savchenko A."/>
            <person name="Shiryaev A."/>
            <person name="Soop K."/>
            <person name="Spirin V."/>
            <person name="Szebenyi C."/>
            <person name="Tomsovsky M."/>
            <person name="Tulloss R.E."/>
            <person name="Uehling J."/>
            <person name="Grigoriev I.V."/>
            <person name="Vagvolgyi C."/>
            <person name="Papp T."/>
            <person name="Martin F.M."/>
            <person name="Miettinen O."/>
            <person name="Hibbett D.S."/>
            <person name="Nagy L.G."/>
        </authorList>
    </citation>
    <scope>NUCLEOTIDE SEQUENCE [LARGE SCALE GENOMIC DNA]</scope>
    <source>
        <strain evidence="1 2">HHB13444</strain>
    </source>
</reference>
<gene>
    <name evidence="1" type="ORF">K466DRAFT_413989</name>
</gene>
<protein>
    <submittedName>
        <fullName evidence="1">Uncharacterized protein</fullName>
    </submittedName>
</protein>
<keyword evidence="2" id="KW-1185">Reference proteome</keyword>
<proteinExistence type="predicted"/>
<dbReference type="EMBL" id="ML211944">
    <property type="protein sequence ID" value="TFK79736.1"/>
    <property type="molecule type" value="Genomic_DNA"/>
</dbReference>
<evidence type="ECO:0000313" key="1">
    <source>
        <dbReference type="EMBL" id="TFK79736.1"/>
    </source>
</evidence>
<dbReference type="InParanoid" id="A0A5C3NQA2"/>
<organism evidence="1 2">
    <name type="scientific">Polyporus arcularius HHB13444</name>
    <dbReference type="NCBI Taxonomy" id="1314778"/>
    <lineage>
        <taxon>Eukaryota</taxon>
        <taxon>Fungi</taxon>
        <taxon>Dikarya</taxon>
        <taxon>Basidiomycota</taxon>
        <taxon>Agaricomycotina</taxon>
        <taxon>Agaricomycetes</taxon>
        <taxon>Polyporales</taxon>
        <taxon>Polyporaceae</taxon>
        <taxon>Polyporus</taxon>
    </lineage>
</organism>
<sequence length="213" mass="22762">MLLVGQNLKTILRGRSASCTRTKAQHSHLRKPRSRLTSVDGLLPTVRDSGHAVHAARLCLGDGLQGVIFAQVSSSPHDLVSDEELAAGVLSRPSVCIADRSPGPGDSHLLSRPGRFREQCVRLHGTGGALRQLSVALAVHASLDRARDASCEYYQTRLLHACTLLDATKNLLNGVLSRPCVSPHGTGLGCVLRQLRVMQRCVGGLPIPGRHLG</sequence>
<dbReference type="AlphaFoldDB" id="A0A5C3NQA2"/>
<accession>A0A5C3NQA2</accession>
<name>A0A5C3NQA2_9APHY</name>